<dbReference type="SUPFAM" id="SSF55785">
    <property type="entry name" value="PYP-like sensor domain (PAS domain)"/>
    <property type="match status" value="2"/>
</dbReference>
<dbReference type="SMART" id="SM00086">
    <property type="entry name" value="PAC"/>
    <property type="match status" value="2"/>
</dbReference>
<evidence type="ECO:0000259" key="11">
    <source>
        <dbReference type="PROSITE" id="PS50110"/>
    </source>
</evidence>
<keyword evidence="13" id="KW-1185">Reference proteome</keyword>
<reference evidence="12 13" key="1">
    <citation type="submission" date="2019-02" db="EMBL/GenBank/DDBJ databases">
        <title>Deep-cultivation of Planctomycetes and their phenomic and genomic characterization uncovers novel biology.</title>
        <authorList>
            <person name="Wiegand S."/>
            <person name="Jogler M."/>
            <person name="Boedeker C."/>
            <person name="Pinto D."/>
            <person name="Vollmers J."/>
            <person name="Rivas-Marin E."/>
            <person name="Kohn T."/>
            <person name="Peeters S.H."/>
            <person name="Heuer A."/>
            <person name="Rast P."/>
            <person name="Oberbeckmann S."/>
            <person name="Bunk B."/>
            <person name="Jeske O."/>
            <person name="Meyerdierks A."/>
            <person name="Storesund J.E."/>
            <person name="Kallscheuer N."/>
            <person name="Luecker S."/>
            <person name="Lage O.M."/>
            <person name="Pohl T."/>
            <person name="Merkel B.J."/>
            <person name="Hornburger P."/>
            <person name="Mueller R.-W."/>
            <person name="Bruemmer F."/>
            <person name="Labrenz M."/>
            <person name="Spormann A.M."/>
            <person name="Op den Camp H."/>
            <person name="Overmann J."/>
            <person name="Amann R."/>
            <person name="Jetten M.S.M."/>
            <person name="Mascher T."/>
            <person name="Medema M.H."/>
            <person name="Devos D.P."/>
            <person name="Kaster A.-K."/>
            <person name="Ovreas L."/>
            <person name="Rohde M."/>
            <person name="Galperin M.Y."/>
            <person name="Jogler C."/>
        </authorList>
    </citation>
    <scope>NUCLEOTIDE SEQUENCE [LARGE SCALE GENOMIC DNA]</scope>
    <source>
        <strain evidence="12 13">Q31a</strain>
    </source>
</reference>
<dbReference type="SUPFAM" id="SSF52172">
    <property type="entry name" value="CheY-like"/>
    <property type="match status" value="1"/>
</dbReference>
<dbReference type="OrthoDB" id="220475at2"/>
<evidence type="ECO:0000256" key="4">
    <source>
        <dbReference type="ARBA" id="ARBA00022679"/>
    </source>
</evidence>
<evidence type="ECO:0000256" key="6">
    <source>
        <dbReference type="ARBA" id="ARBA00022777"/>
    </source>
</evidence>
<evidence type="ECO:0000256" key="2">
    <source>
        <dbReference type="ARBA" id="ARBA00012438"/>
    </source>
</evidence>
<dbReference type="SMART" id="SM00448">
    <property type="entry name" value="REC"/>
    <property type="match status" value="1"/>
</dbReference>
<dbReference type="Gene3D" id="2.10.70.100">
    <property type="match status" value="1"/>
</dbReference>
<dbReference type="PROSITE" id="PS50110">
    <property type="entry name" value="RESPONSE_REGULATORY"/>
    <property type="match status" value="1"/>
</dbReference>
<dbReference type="PRINTS" id="PR00344">
    <property type="entry name" value="BCTRLSENSOR"/>
</dbReference>
<evidence type="ECO:0000256" key="7">
    <source>
        <dbReference type="ARBA" id="ARBA00022840"/>
    </source>
</evidence>
<dbReference type="Gene3D" id="3.30.450.40">
    <property type="match status" value="1"/>
</dbReference>
<organism evidence="12 13">
    <name type="scientific">Aureliella helgolandensis</name>
    <dbReference type="NCBI Taxonomy" id="2527968"/>
    <lineage>
        <taxon>Bacteria</taxon>
        <taxon>Pseudomonadati</taxon>
        <taxon>Planctomycetota</taxon>
        <taxon>Planctomycetia</taxon>
        <taxon>Pirellulales</taxon>
        <taxon>Pirellulaceae</taxon>
        <taxon>Aureliella</taxon>
    </lineage>
</organism>
<dbReference type="InterPro" id="IPR001789">
    <property type="entry name" value="Sig_transdc_resp-reg_receiver"/>
</dbReference>
<keyword evidence="8" id="KW-0902">Two-component regulatory system</keyword>
<dbReference type="PANTHER" id="PTHR43065:SF46">
    <property type="entry name" value="C4-DICARBOXYLATE TRANSPORT SENSOR PROTEIN DCTB"/>
    <property type="match status" value="1"/>
</dbReference>
<dbReference type="AlphaFoldDB" id="A0A518G6X3"/>
<keyword evidence="7" id="KW-0067">ATP-binding</keyword>
<keyword evidence="6" id="KW-0418">Kinase</keyword>
<keyword evidence="5" id="KW-0547">Nucleotide-binding</keyword>
<dbReference type="Pfam" id="PF02518">
    <property type="entry name" value="HATPase_c"/>
    <property type="match status" value="1"/>
</dbReference>
<evidence type="ECO:0000256" key="9">
    <source>
        <dbReference type="PROSITE-ProRule" id="PRU00169"/>
    </source>
</evidence>
<dbReference type="InterPro" id="IPR005467">
    <property type="entry name" value="His_kinase_dom"/>
</dbReference>
<dbReference type="GO" id="GO:0000155">
    <property type="term" value="F:phosphorelay sensor kinase activity"/>
    <property type="evidence" value="ECO:0007669"/>
    <property type="project" value="InterPro"/>
</dbReference>
<dbReference type="KEGG" id="ahel:Q31a_26500"/>
<dbReference type="Gene3D" id="3.30.450.20">
    <property type="entry name" value="PAS domain"/>
    <property type="match status" value="2"/>
</dbReference>
<dbReference type="InterPro" id="IPR013655">
    <property type="entry name" value="PAS_fold_3"/>
</dbReference>
<accession>A0A518G6X3</accession>
<protein>
    <recommendedName>
        <fullName evidence="2">histidine kinase</fullName>
        <ecNumber evidence="2">2.7.13.3</ecNumber>
    </recommendedName>
</protein>
<evidence type="ECO:0000256" key="1">
    <source>
        <dbReference type="ARBA" id="ARBA00000085"/>
    </source>
</evidence>
<dbReference type="SUPFAM" id="SSF55781">
    <property type="entry name" value="GAF domain-like"/>
    <property type="match status" value="1"/>
</dbReference>
<evidence type="ECO:0000256" key="5">
    <source>
        <dbReference type="ARBA" id="ARBA00022741"/>
    </source>
</evidence>
<dbReference type="InterPro" id="IPR035965">
    <property type="entry name" value="PAS-like_dom_sf"/>
</dbReference>
<dbReference type="EC" id="2.7.13.3" evidence="2"/>
<dbReference type="InterPro" id="IPR003594">
    <property type="entry name" value="HATPase_dom"/>
</dbReference>
<keyword evidence="3 9" id="KW-0597">Phosphoprotein</keyword>
<dbReference type="InterPro" id="IPR001610">
    <property type="entry name" value="PAC"/>
</dbReference>
<feature type="modified residue" description="4-aspartylphosphate" evidence="9">
    <location>
        <position position="775"/>
    </location>
</feature>
<sequence>MMEIPTELLSVFGPIGLLEQTNCPVMLKEYTHTIEFLRQLQAQGTGSLADAVANDAKLFDTLHETFTLVWCNECAIQLFEATDDADLISRLHEVYVPESVPKIVEYFESLTRGDESFVCDVPLRTLTGAPLHVRLTSNLVRMPTQTYSICSFSDVTDWYQAQQSLARLRSRYEYALRGTQLGVWEWNIAEQTVTFDTEYYRILGYQAGEIELTLDMVQEFIHVDDRNYDSIGALLAGKYERTFRMRCKDGKFRWMRTKGQICEFDKQGKPVRAIGTIYDDSLKQQEIELREVERVIFEASAEEEVDETFFTDIANGIDRAFPNFRSLVMVLDEHQQFIQLAVAPKLPEDFSQSLLELRVAGKTTGCQAAMRSKRYVFYNNLHDTESIADTASLCMGYGIQALGYMPIVDSRNTSLGTICLTSADAMPRPIEAIVALERVARSLALVIEKQRRARSNQLHELQLQNRQKFESLGKLAGGIAHDFNNLLTVIMTNTEYLQLKGIADNAADASQQGFPQIIQAANTAALLCKQMLTYAGKVESEMQPFDVELEVRKIMSLIRSATSPAIQIALDSVPDLPPIQGDPATVSQVIMNLLTNAVEAVDSAGTISIKLWKQDHADLDSSRLTFADSLVADAYVCITVTDDGHGIDEVTRRRMFDPFFSTKLAGRGLGLATVLGIVKHHAGGIELQTKAGEGTSFTVLLPASTSEVHRVDAAHSVSTTRCNKRVLIVDDQENVLAAISNIVELHGCTATPAQSGEAALERLRGGQEFDIVLLDQQMPGLSGLATYAEIRALHQTLPVCFVTGYVSPPNLDSLLRLDPNAALLRKPFSNDLLLSTLERLLKTTSRQPQFKSAGT</sequence>
<evidence type="ECO:0000313" key="12">
    <source>
        <dbReference type="EMBL" id="QDV24334.1"/>
    </source>
</evidence>
<dbReference type="RefSeq" id="WP_145077897.1">
    <property type="nucleotide sequence ID" value="NZ_CP036298.1"/>
</dbReference>
<evidence type="ECO:0000256" key="8">
    <source>
        <dbReference type="ARBA" id="ARBA00023012"/>
    </source>
</evidence>
<dbReference type="Pfam" id="PF00072">
    <property type="entry name" value="Response_reg"/>
    <property type="match status" value="1"/>
</dbReference>
<evidence type="ECO:0000256" key="3">
    <source>
        <dbReference type="ARBA" id="ARBA00022553"/>
    </source>
</evidence>
<dbReference type="InterPro" id="IPR029016">
    <property type="entry name" value="GAF-like_dom_sf"/>
</dbReference>
<evidence type="ECO:0000259" key="10">
    <source>
        <dbReference type="PROSITE" id="PS50109"/>
    </source>
</evidence>
<dbReference type="SUPFAM" id="SSF47384">
    <property type="entry name" value="Homodimeric domain of signal transducing histidine kinase"/>
    <property type="match status" value="1"/>
</dbReference>
<evidence type="ECO:0000313" key="13">
    <source>
        <dbReference type="Proteomes" id="UP000318017"/>
    </source>
</evidence>
<dbReference type="SUPFAM" id="SSF55874">
    <property type="entry name" value="ATPase domain of HSP90 chaperone/DNA topoisomerase II/histidine kinase"/>
    <property type="match status" value="1"/>
</dbReference>
<dbReference type="GO" id="GO:0005524">
    <property type="term" value="F:ATP binding"/>
    <property type="evidence" value="ECO:0007669"/>
    <property type="project" value="UniProtKB-KW"/>
</dbReference>
<dbReference type="CDD" id="cd00156">
    <property type="entry name" value="REC"/>
    <property type="match status" value="1"/>
</dbReference>
<dbReference type="InterPro" id="IPR004358">
    <property type="entry name" value="Sig_transdc_His_kin-like_C"/>
</dbReference>
<dbReference type="SMART" id="SM00387">
    <property type="entry name" value="HATPase_c"/>
    <property type="match status" value="1"/>
</dbReference>
<dbReference type="PROSITE" id="PS50109">
    <property type="entry name" value="HIS_KIN"/>
    <property type="match status" value="1"/>
</dbReference>
<keyword evidence="4" id="KW-0808">Transferase</keyword>
<feature type="domain" description="Response regulatory" evidence="11">
    <location>
        <begin position="725"/>
        <end position="841"/>
    </location>
</feature>
<gene>
    <name evidence="12" type="ORF">Q31a_26500</name>
</gene>
<comment type="catalytic activity">
    <reaction evidence="1">
        <text>ATP + protein L-histidine = ADP + protein N-phospho-L-histidine.</text>
        <dbReference type="EC" id="2.7.13.3"/>
    </reaction>
</comment>
<dbReference type="InterPro" id="IPR036097">
    <property type="entry name" value="HisK_dim/P_sf"/>
</dbReference>
<feature type="domain" description="Histidine kinase" evidence="10">
    <location>
        <begin position="478"/>
        <end position="705"/>
    </location>
</feature>
<dbReference type="InterPro" id="IPR003661">
    <property type="entry name" value="HisK_dim/P_dom"/>
</dbReference>
<dbReference type="CDD" id="cd00082">
    <property type="entry name" value="HisKA"/>
    <property type="match status" value="1"/>
</dbReference>
<dbReference type="PANTHER" id="PTHR43065">
    <property type="entry name" value="SENSOR HISTIDINE KINASE"/>
    <property type="match status" value="1"/>
</dbReference>
<dbReference type="Gene3D" id="1.10.287.130">
    <property type="match status" value="1"/>
</dbReference>
<dbReference type="InterPro" id="IPR011006">
    <property type="entry name" value="CheY-like_superfamily"/>
</dbReference>
<dbReference type="Pfam" id="PF08447">
    <property type="entry name" value="PAS_3"/>
    <property type="match status" value="1"/>
</dbReference>
<name>A0A518G6X3_9BACT</name>
<dbReference type="EMBL" id="CP036298">
    <property type="protein sequence ID" value="QDV24334.1"/>
    <property type="molecule type" value="Genomic_DNA"/>
</dbReference>
<dbReference type="Proteomes" id="UP000318017">
    <property type="component" value="Chromosome"/>
</dbReference>
<dbReference type="Gene3D" id="3.40.50.2300">
    <property type="match status" value="1"/>
</dbReference>
<dbReference type="InterPro" id="IPR036890">
    <property type="entry name" value="HATPase_C_sf"/>
</dbReference>
<dbReference type="Gene3D" id="3.30.565.10">
    <property type="entry name" value="Histidine kinase-like ATPase, C-terminal domain"/>
    <property type="match status" value="1"/>
</dbReference>
<proteinExistence type="predicted"/>